<dbReference type="AlphaFoldDB" id="A0AA38L9G4"/>
<gene>
    <name evidence="1" type="ORF">KI387_028210</name>
</gene>
<reference evidence="1 2" key="1">
    <citation type="journal article" date="2021" name="Nat. Plants">
        <title>The Taxus genome provides insights into paclitaxel biosynthesis.</title>
        <authorList>
            <person name="Xiong X."/>
            <person name="Gou J."/>
            <person name="Liao Q."/>
            <person name="Li Y."/>
            <person name="Zhou Q."/>
            <person name="Bi G."/>
            <person name="Li C."/>
            <person name="Du R."/>
            <person name="Wang X."/>
            <person name="Sun T."/>
            <person name="Guo L."/>
            <person name="Liang H."/>
            <person name="Lu P."/>
            <person name="Wu Y."/>
            <person name="Zhang Z."/>
            <person name="Ro D.K."/>
            <person name="Shang Y."/>
            <person name="Huang S."/>
            <person name="Yan J."/>
        </authorList>
    </citation>
    <scope>NUCLEOTIDE SEQUENCE [LARGE SCALE GENOMIC DNA]</scope>
    <source>
        <strain evidence="1">Ta-2019</strain>
    </source>
</reference>
<evidence type="ECO:0000313" key="2">
    <source>
        <dbReference type="Proteomes" id="UP000824469"/>
    </source>
</evidence>
<comment type="caution">
    <text evidence="1">The sequence shown here is derived from an EMBL/GenBank/DDBJ whole genome shotgun (WGS) entry which is preliminary data.</text>
</comment>
<organism evidence="1 2">
    <name type="scientific">Taxus chinensis</name>
    <name type="common">Chinese yew</name>
    <name type="synonym">Taxus wallichiana var. chinensis</name>
    <dbReference type="NCBI Taxonomy" id="29808"/>
    <lineage>
        <taxon>Eukaryota</taxon>
        <taxon>Viridiplantae</taxon>
        <taxon>Streptophyta</taxon>
        <taxon>Embryophyta</taxon>
        <taxon>Tracheophyta</taxon>
        <taxon>Spermatophyta</taxon>
        <taxon>Pinopsida</taxon>
        <taxon>Pinidae</taxon>
        <taxon>Conifers II</taxon>
        <taxon>Cupressales</taxon>
        <taxon>Taxaceae</taxon>
        <taxon>Taxus</taxon>
    </lineage>
</organism>
<name>A0AA38L9G4_TAXCH</name>
<feature type="non-terminal residue" evidence="1">
    <location>
        <position position="51"/>
    </location>
</feature>
<proteinExistence type="predicted"/>
<dbReference type="Proteomes" id="UP000824469">
    <property type="component" value="Unassembled WGS sequence"/>
</dbReference>
<keyword evidence="2" id="KW-1185">Reference proteome</keyword>
<dbReference type="EMBL" id="JAHRHJ020000006">
    <property type="protein sequence ID" value="KAH9313175.1"/>
    <property type="molecule type" value="Genomic_DNA"/>
</dbReference>
<evidence type="ECO:0000313" key="1">
    <source>
        <dbReference type="EMBL" id="KAH9313175.1"/>
    </source>
</evidence>
<accession>A0AA38L9G4</accession>
<sequence>MQCIEWRPRGVRDPMVVQLQPGVGDREEAGARARTRKEKCRGRWGELRHPW</sequence>
<protein>
    <submittedName>
        <fullName evidence="1">Uncharacterized protein</fullName>
    </submittedName>
</protein>